<dbReference type="Gene3D" id="3.30.420.40">
    <property type="match status" value="2"/>
</dbReference>
<sequence>MDARRTTVRDVRRRNRSVLLSELYFHEPLSRQELSQRTGLSPGTVSNVAGELIAEGLVVEAGSVDSDGGRPRVLLRVNPGYGRVVGVDVGETRVRVESFDLTMAPLATVDYPLDSPQPRPEPVAAQILAGLREVTEQAGTGPVVGVGIGVSGTVEQGPPARVHAQTLGWDAVPLERMLREGTDLPLFIDNGAKTLGQAEMWFGAGRGTRHAVIALIGSGVGAAVITNGSTYRGATSSAGEWGHTTLVYDGRPCRCGSSGCLEAYVGAEAVLDRYREAAGSPAPGDDEESAITELVASADSSPVAARVLEETAGYLGAGIANLVNLFNPERIVLGGWAGLTLGARLLPRVREETARRALRHPYEQTSIELCRLGPDAVALGAATLPVADLLTDPGVRSPA</sequence>
<accession>A0ABX0Y1M9</accession>
<dbReference type="PROSITE" id="PS01125">
    <property type="entry name" value="ROK"/>
    <property type="match status" value="1"/>
</dbReference>
<dbReference type="Pfam" id="PF12802">
    <property type="entry name" value="MarR_2"/>
    <property type="match status" value="1"/>
</dbReference>
<comment type="similarity">
    <text evidence="1">Belongs to the ROK (NagC/XylR) family.</text>
</comment>
<proteinExistence type="inferred from homology"/>
<evidence type="ECO:0000313" key="4">
    <source>
        <dbReference type="Proteomes" id="UP000722989"/>
    </source>
</evidence>
<dbReference type="InterPro" id="IPR036388">
    <property type="entry name" value="WH-like_DNA-bd_sf"/>
</dbReference>
<evidence type="ECO:0000313" key="3">
    <source>
        <dbReference type="EMBL" id="NJC72253.1"/>
    </source>
</evidence>
<gene>
    <name evidence="3" type="ORF">HC031_21390</name>
</gene>
<dbReference type="InterPro" id="IPR049874">
    <property type="entry name" value="ROK_cs"/>
</dbReference>
<evidence type="ECO:0000259" key="2">
    <source>
        <dbReference type="Pfam" id="PF12802"/>
    </source>
</evidence>
<evidence type="ECO:0000256" key="1">
    <source>
        <dbReference type="ARBA" id="ARBA00006479"/>
    </source>
</evidence>
<dbReference type="Pfam" id="PF00480">
    <property type="entry name" value="ROK"/>
    <property type="match status" value="1"/>
</dbReference>
<dbReference type="SUPFAM" id="SSF53067">
    <property type="entry name" value="Actin-like ATPase domain"/>
    <property type="match status" value="1"/>
</dbReference>
<dbReference type="RefSeq" id="WP_167927167.1">
    <property type="nucleotide sequence ID" value="NZ_JAATVY010000017.1"/>
</dbReference>
<dbReference type="Proteomes" id="UP000722989">
    <property type="component" value="Unassembled WGS sequence"/>
</dbReference>
<feature type="domain" description="HTH marR-type" evidence="2">
    <location>
        <begin position="19"/>
        <end position="61"/>
    </location>
</feature>
<dbReference type="InterPro" id="IPR000600">
    <property type="entry name" value="ROK"/>
</dbReference>
<name>A0ABX0Y1M9_9ACTN</name>
<dbReference type="PANTHER" id="PTHR18964:SF149">
    <property type="entry name" value="BIFUNCTIONAL UDP-N-ACETYLGLUCOSAMINE 2-EPIMERASE_N-ACETYLMANNOSAMINE KINASE"/>
    <property type="match status" value="1"/>
</dbReference>
<organism evidence="3 4">
    <name type="scientific">Planosporangium thailandense</name>
    <dbReference type="NCBI Taxonomy" id="765197"/>
    <lineage>
        <taxon>Bacteria</taxon>
        <taxon>Bacillati</taxon>
        <taxon>Actinomycetota</taxon>
        <taxon>Actinomycetes</taxon>
        <taxon>Micromonosporales</taxon>
        <taxon>Micromonosporaceae</taxon>
        <taxon>Planosporangium</taxon>
    </lineage>
</organism>
<keyword evidence="4" id="KW-1185">Reference proteome</keyword>
<protein>
    <submittedName>
        <fullName evidence="3">ROK family transcriptional regulator</fullName>
    </submittedName>
</protein>
<dbReference type="InterPro" id="IPR036390">
    <property type="entry name" value="WH_DNA-bd_sf"/>
</dbReference>
<comment type="caution">
    <text evidence="3">The sequence shown here is derived from an EMBL/GenBank/DDBJ whole genome shotgun (WGS) entry which is preliminary data.</text>
</comment>
<dbReference type="InterPro" id="IPR043129">
    <property type="entry name" value="ATPase_NBD"/>
</dbReference>
<dbReference type="PANTHER" id="PTHR18964">
    <property type="entry name" value="ROK (REPRESSOR, ORF, KINASE) FAMILY"/>
    <property type="match status" value="1"/>
</dbReference>
<dbReference type="InterPro" id="IPR000835">
    <property type="entry name" value="HTH_MarR-typ"/>
</dbReference>
<reference evidence="3 4" key="1">
    <citation type="submission" date="2020-03" db="EMBL/GenBank/DDBJ databases">
        <title>WGS of the type strain of Planosporangium spp.</title>
        <authorList>
            <person name="Thawai C."/>
        </authorList>
    </citation>
    <scope>NUCLEOTIDE SEQUENCE [LARGE SCALE GENOMIC DNA]</scope>
    <source>
        <strain evidence="3 4">TBRC 5610</strain>
    </source>
</reference>
<dbReference type="EMBL" id="JAATVY010000017">
    <property type="protein sequence ID" value="NJC72253.1"/>
    <property type="molecule type" value="Genomic_DNA"/>
</dbReference>
<dbReference type="SUPFAM" id="SSF46785">
    <property type="entry name" value="Winged helix' DNA-binding domain"/>
    <property type="match status" value="1"/>
</dbReference>
<dbReference type="Gene3D" id="1.10.10.10">
    <property type="entry name" value="Winged helix-like DNA-binding domain superfamily/Winged helix DNA-binding domain"/>
    <property type="match status" value="1"/>
</dbReference>